<name>A0A833PBW1_ACIBZ</name>
<dbReference type="GO" id="GO:0046917">
    <property type="term" value="F:triphosphoribosyl-dephospho-CoA synthase activity"/>
    <property type="evidence" value="ECO:0007669"/>
    <property type="project" value="UniProtKB-UniRule"/>
</dbReference>
<evidence type="ECO:0000256" key="1">
    <source>
        <dbReference type="ARBA" id="ARBA00001210"/>
    </source>
</evidence>
<proteinExistence type="inferred from homology"/>
<dbReference type="EC" id="2.4.2.52" evidence="5"/>
<reference evidence="7" key="1">
    <citation type="journal article" date="2020" name="MBio">
        <title>Horizontal gene transfer to a defensive symbiont with a reduced genome amongst a multipartite beetle microbiome.</title>
        <authorList>
            <person name="Waterworth S.C."/>
            <person name="Florez L.V."/>
            <person name="Rees E.R."/>
            <person name="Hertweck C."/>
            <person name="Kaltenpoth M."/>
            <person name="Kwan J.C."/>
        </authorList>
    </citation>
    <scope>NUCLEOTIDE SEQUENCE [LARGE SCALE GENOMIC DNA]</scope>
</reference>
<protein>
    <recommendedName>
        <fullName evidence="5">Probable 2-(5''-triphosphoribosyl)-3'-dephosphocoenzyme-A synthase</fullName>
        <shortName evidence="5">2-(5''-triphosphoribosyl)-3'-dephospho-CoA synthase</shortName>
        <ecNumber evidence="5">2.4.2.52</ecNumber>
    </recommendedName>
</protein>
<comment type="catalytic activity">
    <reaction evidence="1 5">
        <text>3'-dephospho-CoA + ATP = 2'-(5''-triphospho-alpha-D-ribosyl)-3'-dephospho-CoA + adenine</text>
        <dbReference type="Rhea" id="RHEA:15117"/>
        <dbReference type="ChEBI" id="CHEBI:16708"/>
        <dbReference type="ChEBI" id="CHEBI:30616"/>
        <dbReference type="ChEBI" id="CHEBI:57328"/>
        <dbReference type="ChEBI" id="CHEBI:61378"/>
        <dbReference type="EC" id="2.4.2.52"/>
    </reaction>
</comment>
<dbReference type="Gene3D" id="1.10.4200.10">
    <property type="entry name" value="Triphosphoribosyl-dephospho-CoA protein"/>
    <property type="match status" value="1"/>
</dbReference>
<keyword evidence="2 5" id="KW-0808">Transferase</keyword>
<dbReference type="PANTHER" id="PTHR30201:SF2">
    <property type="entry name" value="2-(5''-TRIPHOSPHORIBOSYL)-3'-DEPHOSPHOCOENZYME-A SYNTHASE"/>
    <property type="match status" value="1"/>
</dbReference>
<evidence type="ECO:0000256" key="4">
    <source>
        <dbReference type="ARBA" id="ARBA00022840"/>
    </source>
</evidence>
<comment type="similarity">
    <text evidence="5">Belongs to the CitG/MdcB family.</text>
</comment>
<dbReference type="Proteomes" id="UP000490535">
    <property type="component" value="Unassembled WGS sequence"/>
</dbReference>
<dbReference type="EMBL" id="WNDP01000180">
    <property type="protein sequence ID" value="KAF1018331.1"/>
    <property type="molecule type" value="Genomic_DNA"/>
</dbReference>
<dbReference type="NCBIfam" id="NF002315">
    <property type="entry name" value="PRK01237.1"/>
    <property type="match status" value="1"/>
</dbReference>
<dbReference type="GO" id="GO:0005524">
    <property type="term" value="F:ATP binding"/>
    <property type="evidence" value="ECO:0007669"/>
    <property type="project" value="UniProtKB-KW"/>
</dbReference>
<evidence type="ECO:0000256" key="3">
    <source>
        <dbReference type="ARBA" id="ARBA00022741"/>
    </source>
</evidence>
<organism evidence="6 7">
    <name type="scientific">Acinetobacter bereziniae</name>
    <name type="common">Acinetobacter genomosp. 10</name>
    <dbReference type="NCBI Taxonomy" id="106648"/>
    <lineage>
        <taxon>Bacteria</taxon>
        <taxon>Pseudomonadati</taxon>
        <taxon>Pseudomonadota</taxon>
        <taxon>Gammaproteobacteria</taxon>
        <taxon>Moraxellales</taxon>
        <taxon>Moraxellaceae</taxon>
        <taxon>Acinetobacter</taxon>
    </lineage>
</organism>
<dbReference type="InterPro" id="IPR002736">
    <property type="entry name" value="CitG"/>
</dbReference>
<evidence type="ECO:0000256" key="2">
    <source>
        <dbReference type="ARBA" id="ARBA00022679"/>
    </source>
</evidence>
<evidence type="ECO:0000313" key="6">
    <source>
        <dbReference type="EMBL" id="KAF1018331.1"/>
    </source>
</evidence>
<sequence>MNAYVQPYSRQQCALLADLAVEALIAEANLTPKPALVDQRGSGAHDDLSLVLMEQSAHSLRPMFLQMAQAAFLHADCLQTLREVIGSIGRAGEAAMLETTQGVNTHRGAIWALGLLVTATALAIHHQSPIRAYDLCQHAGKIAKLEDRFIPQQPLSHGQQVQQKLGAKGAKAQAQEGFPAIVEHALPQLHYSRQVYGNELAARVDALLALMSILDDTCVLYRAGQVVLTRMQKGARYVLRCGGYATVAGQCALNFLEMDLM</sequence>
<evidence type="ECO:0000256" key="5">
    <source>
        <dbReference type="HAMAP-Rule" id="MF_01883"/>
    </source>
</evidence>
<comment type="caution">
    <text evidence="6">The sequence shown here is derived from an EMBL/GenBank/DDBJ whole genome shotgun (WGS) entry which is preliminary data.</text>
</comment>
<dbReference type="AlphaFoldDB" id="A0A833PBW1"/>
<evidence type="ECO:0000313" key="7">
    <source>
        <dbReference type="Proteomes" id="UP000490535"/>
    </source>
</evidence>
<dbReference type="HAMAP" id="MF_01883">
    <property type="entry name" value="MdcB"/>
    <property type="match status" value="1"/>
</dbReference>
<keyword evidence="3 5" id="KW-0547">Nucleotide-binding</keyword>
<gene>
    <name evidence="6" type="primary">citG</name>
    <name evidence="5" type="synonym">mdcB</name>
    <name evidence="6" type="ORF">GAK29_04285</name>
</gene>
<accession>A0A833PBW1</accession>
<dbReference type="InterPro" id="IPR017555">
    <property type="entry name" value="TriPribosyl-deP-CoA_syn"/>
</dbReference>
<dbReference type="Pfam" id="PF01874">
    <property type="entry name" value="CitG"/>
    <property type="match status" value="1"/>
</dbReference>
<dbReference type="GO" id="GO:0051191">
    <property type="term" value="P:prosthetic group biosynthetic process"/>
    <property type="evidence" value="ECO:0007669"/>
    <property type="project" value="TreeGrafter"/>
</dbReference>
<comment type="function">
    <text evidence="5">Involved in the formation of 2-(5''-phosphoribosyl)-3'-dephosphocoenzyme-A, the prosthetic group of the acyl-carrier protein of the malonate decarboxylase.</text>
</comment>
<keyword evidence="4 5" id="KW-0067">ATP-binding</keyword>
<dbReference type="PANTHER" id="PTHR30201">
    <property type="entry name" value="TRIPHOSPHORIBOSYL-DEPHOSPHO-COA SYNTHASE"/>
    <property type="match status" value="1"/>
</dbReference>